<dbReference type="InterPro" id="IPR011989">
    <property type="entry name" value="ARM-like"/>
</dbReference>
<evidence type="ECO:0000256" key="1">
    <source>
        <dbReference type="SAM" id="SignalP"/>
    </source>
</evidence>
<comment type="caution">
    <text evidence="2">The sequence shown here is derived from an EMBL/GenBank/DDBJ whole genome shotgun (WGS) entry which is preliminary data.</text>
</comment>
<proteinExistence type="predicted"/>
<feature type="chain" id="PRO_5045804713" description="Cytochrome c domain-containing protein" evidence="1">
    <location>
        <begin position="26"/>
        <end position="510"/>
    </location>
</feature>
<dbReference type="EMBL" id="JAXBLV010000180">
    <property type="protein sequence ID" value="MDY3560586.1"/>
    <property type="molecule type" value="Genomic_DNA"/>
</dbReference>
<sequence>MICRRSSLFAALAAGTLLVPATAFAQEQAVQPPQLVLPALPQPVPAPPAPNVAPTFGQQSFIPVAGLAPQPAPRFNFKIDPSTPVKDLLPVAPKAAPARGPLLADDLNKVPEIEFEARADQPADHGKLTERTAHQLAKINHMNAKKADAFMGALIESRADLAGMPFVMGDDCRSGPERAKHFAAAVALVRRAMQSGGSGRAFWTNYNALCEQQDEAASKSDKALKEHLTVTRIAALTQMLAPEPAEMRAGLVKHLTGVPHVEATRALARLAVFSPEDDLRFAAVDALKVRREKDYTDVLVKALRYPFPAVARRAADAIARLERADLTGELVAVLDEGDPRLPQARKNGKAQFVREMVKVNHHRNCMMCHAPGTSGVSAASDVTAEVPVPGEPLPSPSQGYRQSSPDLMVRIDVTYLRQDFSARLTVPDAQPWPDQQRFDFFVRERAVSDEEAGAYREKLTPKEPGVLSPYHKAALAALRELTGKDTAPTAAAWRKLLDAPAQPAPQSRRE</sequence>
<keyword evidence="3" id="KW-1185">Reference proteome</keyword>
<name>A0ABU5EZ70_9BACT</name>
<dbReference type="InterPro" id="IPR016024">
    <property type="entry name" value="ARM-type_fold"/>
</dbReference>
<dbReference type="Gene3D" id="1.25.10.10">
    <property type="entry name" value="Leucine-rich Repeat Variant"/>
    <property type="match status" value="1"/>
</dbReference>
<evidence type="ECO:0000313" key="3">
    <source>
        <dbReference type="Proteomes" id="UP001272242"/>
    </source>
</evidence>
<dbReference type="RefSeq" id="WP_320687131.1">
    <property type="nucleotide sequence ID" value="NZ_JAXBLV010000180.1"/>
</dbReference>
<reference evidence="3" key="1">
    <citation type="journal article" date="2023" name="Mar. Drugs">
        <title>Gemmata algarum, a Novel Planctomycete Isolated from an Algal Mat, Displays Antimicrobial Activity.</title>
        <authorList>
            <person name="Kumar G."/>
            <person name="Kallscheuer N."/>
            <person name="Kashif M."/>
            <person name="Ahamad S."/>
            <person name="Jagadeeshwari U."/>
            <person name="Pannikurungottu S."/>
            <person name="Haufschild T."/>
            <person name="Kabuu M."/>
            <person name="Sasikala C."/>
            <person name="Jogler C."/>
            <person name="Ramana C."/>
        </authorList>
    </citation>
    <scope>NUCLEOTIDE SEQUENCE [LARGE SCALE GENOMIC DNA]</scope>
    <source>
        <strain evidence="3">JC673</strain>
    </source>
</reference>
<gene>
    <name evidence="2" type="ORF">R5W23_001831</name>
</gene>
<feature type="signal peptide" evidence="1">
    <location>
        <begin position="1"/>
        <end position="25"/>
    </location>
</feature>
<dbReference type="SUPFAM" id="SSF48371">
    <property type="entry name" value="ARM repeat"/>
    <property type="match status" value="1"/>
</dbReference>
<evidence type="ECO:0000313" key="2">
    <source>
        <dbReference type="EMBL" id="MDY3560586.1"/>
    </source>
</evidence>
<dbReference type="Proteomes" id="UP001272242">
    <property type="component" value="Unassembled WGS sequence"/>
</dbReference>
<evidence type="ECO:0008006" key="4">
    <source>
        <dbReference type="Google" id="ProtNLM"/>
    </source>
</evidence>
<organism evidence="2 3">
    <name type="scientific">Gemmata algarum</name>
    <dbReference type="NCBI Taxonomy" id="2975278"/>
    <lineage>
        <taxon>Bacteria</taxon>
        <taxon>Pseudomonadati</taxon>
        <taxon>Planctomycetota</taxon>
        <taxon>Planctomycetia</taxon>
        <taxon>Gemmatales</taxon>
        <taxon>Gemmataceae</taxon>
        <taxon>Gemmata</taxon>
    </lineage>
</organism>
<accession>A0ABU5EZ70</accession>
<keyword evidence="1" id="KW-0732">Signal</keyword>
<protein>
    <recommendedName>
        <fullName evidence="4">Cytochrome c domain-containing protein</fullName>
    </recommendedName>
</protein>